<keyword evidence="2" id="KW-1185">Reference proteome</keyword>
<protein>
    <submittedName>
        <fullName evidence="1">Uncharacterized protein</fullName>
    </submittedName>
</protein>
<organism evidence="1 2">
    <name type="scientific">Flavobacterium endoglycinae</name>
    <dbReference type="NCBI Taxonomy" id="2816357"/>
    <lineage>
        <taxon>Bacteria</taxon>
        <taxon>Pseudomonadati</taxon>
        <taxon>Bacteroidota</taxon>
        <taxon>Flavobacteriia</taxon>
        <taxon>Flavobacteriales</taxon>
        <taxon>Flavobacteriaceae</taxon>
        <taxon>Flavobacterium</taxon>
    </lineage>
</organism>
<gene>
    <name evidence="1" type="ORF">J0383_04700</name>
</gene>
<sequence length="115" mass="13366">MTVTGPGVRIPLSPLEAKKETFQSLQKRLKFTENPAIKQGFFFYILKRNIDLIKNSPEQYYLLIIPEYGTALNHIPLKNIASYLGIPQQALSRIRQRIFKPGFIVLYLLVWKFVL</sequence>
<proteinExistence type="predicted"/>
<accession>A0ABX7QHK8</accession>
<dbReference type="Proteomes" id="UP000663440">
    <property type="component" value="Chromosome"/>
</dbReference>
<evidence type="ECO:0000313" key="2">
    <source>
        <dbReference type="Proteomes" id="UP000663440"/>
    </source>
</evidence>
<dbReference type="RefSeq" id="WP_207297287.1">
    <property type="nucleotide sequence ID" value="NZ_CP071448.1"/>
</dbReference>
<dbReference type="EMBL" id="CP071448">
    <property type="protein sequence ID" value="QSW90119.1"/>
    <property type="molecule type" value="Genomic_DNA"/>
</dbReference>
<reference evidence="1 2" key="1">
    <citation type="submission" date="2021-03" db="EMBL/GenBank/DDBJ databases">
        <title>Flavobacterium kribbensis sp. nov, an endophytic bacteria, isolated from soybean.</title>
        <authorList>
            <person name="Lee J."/>
            <person name="Seo J."/>
        </authorList>
    </citation>
    <scope>NUCLEOTIDE SEQUENCE [LARGE SCALE GENOMIC DNA]</scope>
    <source>
        <strain evidence="1 2">BB8</strain>
    </source>
</reference>
<evidence type="ECO:0000313" key="1">
    <source>
        <dbReference type="EMBL" id="QSW90119.1"/>
    </source>
</evidence>
<name>A0ABX7QHK8_9FLAO</name>